<feature type="region of interest" description="Disordered" evidence="1">
    <location>
        <begin position="278"/>
        <end position="300"/>
    </location>
</feature>
<feature type="transmembrane region" description="Helical" evidence="2">
    <location>
        <begin position="164"/>
        <end position="188"/>
    </location>
</feature>
<feature type="region of interest" description="Disordered" evidence="1">
    <location>
        <begin position="197"/>
        <end position="221"/>
    </location>
</feature>
<feature type="compositionally biased region" description="Polar residues" evidence="1">
    <location>
        <begin position="46"/>
        <end position="56"/>
    </location>
</feature>
<keyword evidence="2" id="KW-1133">Transmembrane helix</keyword>
<keyword evidence="4" id="KW-1185">Reference proteome</keyword>
<dbReference type="Proteomes" id="UP001152759">
    <property type="component" value="Chromosome 4"/>
</dbReference>
<keyword evidence="2" id="KW-0812">Transmembrane</keyword>
<proteinExistence type="predicted"/>
<gene>
    <name evidence="3" type="ORF">BEMITA_LOCUS8180</name>
</gene>
<evidence type="ECO:0000313" key="3">
    <source>
        <dbReference type="EMBL" id="CAH0389342.1"/>
    </source>
</evidence>
<feature type="compositionally biased region" description="Basic and acidic residues" evidence="1">
    <location>
        <begin position="204"/>
        <end position="221"/>
    </location>
</feature>
<organism evidence="3 4">
    <name type="scientific">Bemisia tabaci</name>
    <name type="common">Sweetpotato whitefly</name>
    <name type="synonym">Aleurodes tabaci</name>
    <dbReference type="NCBI Taxonomy" id="7038"/>
    <lineage>
        <taxon>Eukaryota</taxon>
        <taxon>Metazoa</taxon>
        <taxon>Ecdysozoa</taxon>
        <taxon>Arthropoda</taxon>
        <taxon>Hexapoda</taxon>
        <taxon>Insecta</taxon>
        <taxon>Pterygota</taxon>
        <taxon>Neoptera</taxon>
        <taxon>Paraneoptera</taxon>
        <taxon>Hemiptera</taxon>
        <taxon>Sternorrhyncha</taxon>
        <taxon>Aleyrodoidea</taxon>
        <taxon>Aleyrodidae</taxon>
        <taxon>Aleyrodinae</taxon>
        <taxon>Bemisia</taxon>
    </lineage>
</organism>
<dbReference type="EMBL" id="OU963865">
    <property type="protein sequence ID" value="CAH0389342.1"/>
    <property type="molecule type" value="Genomic_DNA"/>
</dbReference>
<reference evidence="3" key="1">
    <citation type="submission" date="2021-12" db="EMBL/GenBank/DDBJ databases">
        <authorList>
            <person name="King R."/>
        </authorList>
    </citation>
    <scope>NUCLEOTIDE SEQUENCE</scope>
</reference>
<name>A0A9P0ADE4_BEMTA</name>
<feature type="region of interest" description="Disordered" evidence="1">
    <location>
        <begin position="1"/>
        <end position="58"/>
    </location>
</feature>
<keyword evidence="2" id="KW-0472">Membrane</keyword>
<sequence length="300" mass="32614">MKAMQRSVQNGRSVINNSGAEHEGKTHKHRPTGFRDSSSKSEHSVTRLSHSAGSRNFSEKLGENEENALFYPAFGVAFRASRCSHDRTPTFGGLHHAISVAPFSKPSADLSFDPIFSDSGGPFSWQAVPPHFKICARKSYRRDGHTSKRPLSINFNNRPAADQYIFAGVMKHVLLALSLLAVAGGIFAGCPEKGDAATLAGKPTPHDRTFVSESKPDDHNPKLTEEEAAAKLTPVEASMANAKRVVEAIPDINMDVTVVKPNGVATENFTMSDLEKEEQVDVTQLPNKIDDYDLGPNASF</sequence>
<protein>
    <submittedName>
        <fullName evidence="3">Uncharacterized protein</fullName>
    </submittedName>
</protein>
<evidence type="ECO:0000313" key="4">
    <source>
        <dbReference type="Proteomes" id="UP001152759"/>
    </source>
</evidence>
<dbReference type="AlphaFoldDB" id="A0A9P0ADE4"/>
<accession>A0A9P0ADE4</accession>
<evidence type="ECO:0000256" key="1">
    <source>
        <dbReference type="SAM" id="MobiDB-lite"/>
    </source>
</evidence>
<evidence type="ECO:0000256" key="2">
    <source>
        <dbReference type="SAM" id="Phobius"/>
    </source>
</evidence>
<feature type="compositionally biased region" description="Polar residues" evidence="1">
    <location>
        <begin position="1"/>
        <end position="19"/>
    </location>
</feature>